<evidence type="ECO:0000256" key="2">
    <source>
        <dbReference type="ARBA" id="ARBA00009009"/>
    </source>
</evidence>
<dbReference type="InterPro" id="IPR045155">
    <property type="entry name" value="Beta-lactam_cat"/>
</dbReference>
<comment type="catalytic activity">
    <reaction evidence="1">
        <text>a beta-lactam + H2O = a substituted beta-amino acid</text>
        <dbReference type="Rhea" id="RHEA:20401"/>
        <dbReference type="ChEBI" id="CHEBI:15377"/>
        <dbReference type="ChEBI" id="CHEBI:35627"/>
        <dbReference type="ChEBI" id="CHEBI:140347"/>
        <dbReference type="EC" id="3.5.2.6"/>
    </reaction>
</comment>
<dbReference type="GO" id="GO:0030655">
    <property type="term" value="P:beta-lactam antibiotic catabolic process"/>
    <property type="evidence" value="ECO:0007669"/>
    <property type="project" value="InterPro"/>
</dbReference>
<name>A0AAE3NCG3_9BURK</name>
<protein>
    <recommendedName>
        <fullName evidence="3">beta-lactamase</fullName>
        <ecNumber evidence="3">3.5.2.6</ecNumber>
    </recommendedName>
</protein>
<dbReference type="RefSeq" id="WP_271428276.1">
    <property type="nucleotide sequence ID" value="NZ_JAQIPB010000004.1"/>
</dbReference>
<comment type="caution">
    <text evidence="6">The sequence shown here is derived from an EMBL/GenBank/DDBJ whole genome shotgun (WGS) entry which is preliminary data.</text>
</comment>
<dbReference type="Proteomes" id="UP001212602">
    <property type="component" value="Unassembled WGS sequence"/>
</dbReference>
<evidence type="ECO:0000259" key="5">
    <source>
        <dbReference type="Pfam" id="PF13354"/>
    </source>
</evidence>
<proteinExistence type="inferred from homology"/>
<dbReference type="InterPro" id="IPR000871">
    <property type="entry name" value="Beta-lactam_class-A"/>
</dbReference>
<feature type="domain" description="Beta-lactamase class A catalytic" evidence="5">
    <location>
        <begin position="47"/>
        <end position="318"/>
    </location>
</feature>
<keyword evidence="7" id="KW-1185">Reference proteome</keyword>
<dbReference type="PRINTS" id="PR00118">
    <property type="entry name" value="BLACTAMASEA"/>
</dbReference>
<dbReference type="EC" id="3.5.2.6" evidence="3"/>
<comment type="similarity">
    <text evidence="2">Belongs to the class-A beta-lactamase family.</text>
</comment>
<dbReference type="SUPFAM" id="SSF56601">
    <property type="entry name" value="beta-lactamase/transpeptidase-like"/>
    <property type="match status" value="1"/>
</dbReference>
<evidence type="ECO:0000256" key="1">
    <source>
        <dbReference type="ARBA" id="ARBA00001526"/>
    </source>
</evidence>
<dbReference type="Pfam" id="PF13354">
    <property type="entry name" value="Beta-lactamase2"/>
    <property type="match status" value="1"/>
</dbReference>
<dbReference type="EMBL" id="JAQIPB010000004">
    <property type="protein sequence ID" value="MDA7417029.1"/>
    <property type="molecule type" value="Genomic_DNA"/>
</dbReference>
<dbReference type="AlphaFoldDB" id="A0AAE3NCG3"/>
<organism evidence="6 7">
    <name type="scientific">Xenophilus arseniciresistens</name>
    <dbReference type="NCBI Taxonomy" id="1283306"/>
    <lineage>
        <taxon>Bacteria</taxon>
        <taxon>Pseudomonadati</taxon>
        <taxon>Pseudomonadota</taxon>
        <taxon>Betaproteobacteria</taxon>
        <taxon>Burkholderiales</taxon>
        <taxon>Comamonadaceae</taxon>
        <taxon>Xenophilus</taxon>
    </lineage>
</organism>
<dbReference type="PANTHER" id="PTHR35333">
    <property type="entry name" value="BETA-LACTAMASE"/>
    <property type="match status" value="1"/>
</dbReference>
<gene>
    <name evidence="6" type="ORF">PGB34_11715</name>
</gene>
<evidence type="ECO:0000313" key="6">
    <source>
        <dbReference type="EMBL" id="MDA7417029.1"/>
    </source>
</evidence>
<accession>A0AAE3NCG3</accession>
<sequence>MPTLLLLLGLLLALPTKSEAQDDGPDWRARLRSQVEALDRQTPGALGVYVKRLDNGESYSHGADQRWYLGSMTKIPIAIAVLQQIDAGRLRPDSAVALQDSDRIDVGKLVWEKAGTRHTVADLLQRMLRDSDNTAANMLIRAAGGETPLNKSAQAAIGESRMGELTDFARVRRDVYAELHPAARRLSNAQLVQVAGAPIGPQRVAALQRALKVQAGDMQLRDFDEAYARYYRHGNNSATLEGYGAMLEKLARGELLKPESQARMNEGLKLGIYTNHRLQAGLPRSARFIHKTGTQHLRACHGGVIHPEDGAARGIVVVACTAELDEQKAAGPVLQRVGQAVAQALLAPPERATAR</sequence>
<feature type="signal peptide" evidence="4">
    <location>
        <begin position="1"/>
        <end position="20"/>
    </location>
</feature>
<evidence type="ECO:0000256" key="3">
    <source>
        <dbReference type="ARBA" id="ARBA00012865"/>
    </source>
</evidence>
<dbReference type="InterPro" id="IPR012338">
    <property type="entry name" value="Beta-lactam/transpept-like"/>
</dbReference>
<evidence type="ECO:0000256" key="4">
    <source>
        <dbReference type="SAM" id="SignalP"/>
    </source>
</evidence>
<reference evidence="6" key="1">
    <citation type="submission" date="2023-01" db="EMBL/GenBank/DDBJ databases">
        <title>Xenophilus mangrovi sp. nov., isolated from soil of Mangrove nature reserve.</title>
        <authorList>
            <person name="Xu S."/>
            <person name="Liu Z."/>
            <person name="Xu Y."/>
        </authorList>
    </citation>
    <scope>NUCLEOTIDE SEQUENCE</scope>
    <source>
        <strain evidence="6">YW8</strain>
    </source>
</reference>
<dbReference type="PANTHER" id="PTHR35333:SF3">
    <property type="entry name" value="BETA-LACTAMASE-TYPE TRANSPEPTIDASE FOLD CONTAINING PROTEIN"/>
    <property type="match status" value="1"/>
</dbReference>
<keyword evidence="4" id="KW-0732">Signal</keyword>
<keyword evidence="6" id="KW-0378">Hydrolase</keyword>
<evidence type="ECO:0000313" key="7">
    <source>
        <dbReference type="Proteomes" id="UP001212602"/>
    </source>
</evidence>
<dbReference type="GO" id="GO:0008800">
    <property type="term" value="F:beta-lactamase activity"/>
    <property type="evidence" value="ECO:0007669"/>
    <property type="project" value="UniProtKB-EC"/>
</dbReference>
<dbReference type="GO" id="GO:0046677">
    <property type="term" value="P:response to antibiotic"/>
    <property type="evidence" value="ECO:0007669"/>
    <property type="project" value="InterPro"/>
</dbReference>
<dbReference type="Gene3D" id="3.40.710.10">
    <property type="entry name" value="DD-peptidase/beta-lactamase superfamily"/>
    <property type="match status" value="1"/>
</dbReference>
<feature type="chain" id="PRO_5041998737" description="beta-lactamase" evidence="4">
    <location>
        <begin position="21"/>
        <end position="355"/>
    </location>
</feature>